<sequence>MMDLDVTAILAEYDLHATGPAVPLVGGEDNHNLRLDTGGAEVVLRGYRRSDPERIRAELRLVSFLADRGYPTPAPLRTRAGAVLVMAGSPVALFPLVPGVVPDAITTALAGRMGELLARLHLIATGWSDARMPTIDRLGLIDQALESRPDLDGVDEWHSRMRTFLDAHGADLARLGDLPSGPLHHDLHRHNLLVAGDAVTAVLDFDELNHGAFVLDLARALFYLALDRDDRRLPRDLADAVVAGYERTRELTATERRLLPVALDLVGIVDAAGVLMWAAPELGLRRVDECHSWVAYLRNTRSHQGAERE</sequence>
<dbReference type="InterPro" id="IPR002575">
    <property type="entry name" value="Aminoglycoside_PTrfase"/>
</dbReference>
<keyword evidence="4" id="KW-1185">Reference proteome</keyword>
<dbReference type="SUPFAM" id="SSF56112">
    <property type="entry name" value="Protein kinase-like (PK-like)"/>
    <property type="match status" value="1"/>
</dbReference>
<evidence type="ECO:0000313" key="3">
    <source>
        <dbReference type="EMBL" id="TDE91612.1"/>
    </source>
</evidence>
<name>A0ABY2E1B2_9MICO</name>
<gene>
    <name evidence="3" type="ORF">EXU48_15835</name>
</gene>
<dbReference type="InterPro" id="IPR050249">
    <property type="entry name" value="Pseudomonas-type_ThrB"/>
</dbReference>
<evidence type="ECO:0000313" key="4">
    <source>
        <dbReference type="Proteomes" id="UP000504882"/>
    </source>
</evidence>
<proteinExistence type="inferred from homology"/>
<dbReference type="PANTHER" id="PTHR21064">
    <property type="entry name" value="AMINOGLYCOSIDE PHOSPHOTRANSFERASE DOMAIN-CONTAINING PROTEIN-RELATED"/>
    <property type="match status" value="1"/>
</dbReference>
<accession>A0ABY2E1B2</accession>
<evidence type="ECO:0000259" key="2">
    <source>
        <dbReference type="Pfam" id="PF01636"/>
    </source>
</evidence>
<comment type="similarity">
    <text evidence="1">Belongs to the pseudomonas-type ThrB family.</text>
</comment>
<organism evidence="3 4">
    <name type="scientific">Occultella glacieicola</name>
    <dbReference type="NCBI Taxonomy" id="2518684"/>
    <lineage>
        <taxon>Bacteria</taxon>
        <taxon>Bacillati</taxon>
        <taxon>Actinomycetota</taxon>
        <taxon>Actinomycetes</taxon>
        <taxon>Micrococcales</taxon>
        <taxon>Ruaniaceae</taxon>
        <taxon>Occultella</taxon>
    </lineage>
</organism>
<reference evidence="3 4" key="1">
    <citation type="submission" date="2019-03" db="EMBL/GenBank/DDBJ databases">
        <title>Genomic features of bacteria from cold environments.</title>
        <authorList>
            <person name="Shen L."/>
        </authorList>
    </citation>
    <scope>NUCLEOTIDE SEQUENCE [LARGE SCALE GENOMIC DNA]</scope>
    <source>
        <strain evidence="4">T3246-1</strain>
    </source>
</reference>
<dbReference type="InterPro" id="IPR011009">
    <property type="entry name" value="Kinase-like_dom_sf"/>
</dbReference>
<dbReference type="Gene3D" id="3.30.200.20">
    <property type="entry name" value="Phosphorylase Kinase, domain 1"/>
    <property type="match status" value="1"/>
</dbReference>
<evidence type="ECO:0000256" key="1">
    <source>
        <dbReference type="ARBA" id="ARBA00038240"/>
    </source>
</evidence>
<comment type="caution">
    <text evidence="3">The sequence shown here is derived from an EMBL/GenBank/DDBJ whole genome shotgun (WGS) entry which is preliminary data.</text>
</comment>
<feature type="domain" description="Aminoglycoside phosphotransferase" evidence="2">
    <location>
        <begin position="23"/>
        <end position="251"/>
    </location>
</feature>
<dbReference type="Pfam" id="PF01636">
    <property type="entry name" value="APH"/>
    <property type="match status" value="1"/>
</dbReference>
<protein>
    <recommendedName>
        <fullName evidence="2">Aminoglycoside phosphotransferase domain-containing protein</fullName>
    </recommendedName>
</protein>
<dbReference type="Proteomes" id="UP000504882">
    <property type="component" value="Unassembled WGS sequence"/>
</dbReference>
<dbReference type="Gene3D" id="3.90.1200.10">
    <property type="match status" value="1"/>
</dbReference>
<dbReference type="PANTHER" id="PTHR21064:SF6">
    <property type="entry name" value="AMINOGLYCOSIDE PHOSPHOTRANSFERASE DOMAIN-CONTAINING PROTEIN"/>
    <property type="match status" value="1"/>
</dbReference>
<dbReference type="EMBL" id="SMNA01000007">
    <property type="protein sequence ID" value="TDE91612.1"/>
    <property type="molecule type" value="Genomic_DNA"/>
</dbReference>